<comment type="caution">
    <text evidence="6">The sequence shown here is derived from an EMBL/GenBank/DDBJ whole genome shotgun (WGS) entry which is preliminary data.</text>
</comment>
<dbReference type="SUPFAM" id="SSF48371">
    <property type="entry name" value="ARM repeat"/>
    <property type="match status" value="1"/>
</dbReference>
<protein>
    <submittedName>
        <fullName evidence="6">Uncharacterized protein</fullName>
    </submittedName>
</protein>
<organism evidence="6 7">
    <name type="scientific">Littorina saxatilis</name>
    <dbReference type="NCBI Taxonomy" id="31220"/>
    <lineage>
        <taxon>Eukaryota</taxon>
        <taxon>Metazoa</taxon>
        <taxon>Spiralia</taxon>
        <taxon>Lophotrochozoa</taxon>
        <taxon>Mollusca</taxon>
        <taxon>Gastropoda</taxon>
        <taxon>Caenogastropoda</taxon>
        <taxon>Littorinimorpha</taxon>
        <taxon>Littorinoidea</taxon>
        <taxon>Littorinidae</taxon>
        <taxon>Littorina</taxon>
    </lineage>
</organism>
<evidence type="ECO:0000313" key="7">
    <source>
        <dbReference type="Proteomes" id="UP001374579"/>
    </source>
</evidence>
<dbReference type="GO" id="GO:0010314">
    <property type="term" value="F:phosphatidylinositol-5-phosphate binding"/>
    <property type="evidence" value="ECO:0007669"/>
    <property type="project" value="TreeGrafter"/>
</dbReference>
<dbReference type="PANTHER" id="PTHR21630:SF10">
    <property type="entry name" value="VENTRICULAR ZONE-EXPRESSED PH DOMAIN-CONTAINING PROTEIN HOMOLOG 1"/>
    <property type="match status" value="1"/>
</dbReference>
<accession>A0AAN9AUR2</accession>
<keyword evidence="7" id="KW-1185">Reference proteome</keyword>
<dbReference type="InterPro" id="IPR016024">
    <property type="entry name" value="ARM-type_fold"/>
</dbReference>
<comment type="subcellular location">
    <subcellularLocation>
        <location evidence="2">Cell membrane</location>
    </subcellularLocation>
    <subcellularLocation>
        <location evidence="1">Endomembrane system</location>
        <topology evidence="1">Peripheral membrane protein</topology>
    </subcellularLocation>
</comment>
<feature type="compositionally biased region" description="Polar residues" evidence="5">
    <location>
        <begin position="420"/>
        <end position="436"/>
    </location>
</feature>
<dbReference type="AlphaFoldDB" id="A0AAN9AUR2"/>
<keyword evidence="3" id="KW-1003">Cell membrane</keyword>
<feature type="compositionally biased region" description="Polar residues" evidence="5">
    <location>
        <begin position="395"/>
        <end position="410"/>
    </location>
</feature>
<keyword evidence="4" id="KW-0472">Membrane</keyword>
<evidence type="ECO:0000256" key="3">
    <source>
        <dbReference type="ARBA" id="ARBA00022475"/>
    </source>
</evidence>
<dbReference type="PANTHER" id="PTHR21630">
    <property type="entry name" value="VEPH-A/MELTED"/>
    <property type="match status" value="1"/>
</dbReference>
<dbReference type="Proteomes" id="UP001374579">
    <property type="component" value="Unassembled WGS sequence"/>
</dbReference>
<dbReference type="InterPro" id="IPR011989">
    <property type="entry name" value="ARM-like"/>
</dbReference>
<feature type="compositionally biased region" description="Polar residues" evidence="5">
    <location>
        <begin position="444"/>
        <end position="457"/>
    </location>
</feature>
<reference evidence="6 7" key="1">
    <citation type="submission" date="2024-02" db="EMBL/GenBank/DDBJ databases">
        <title>Chromosome-scale genome assembly of the rough periwinkle Littorina saxatilis.</title>
        <authorList>
            <person name="De Jode A."/>
            <person name="Faria R."/>
            <person name="Formenti G."/>
            <person name="Sims Y."/>
            <person name="Smith T.P."/>
            <person name="Tracey A."/>
            <person name="Wood J.M.D."/>
            <person name="Zagrodzka Z.B."/>
            <person name="Johannesson K."/>
            <person name="Butlin R.K."/>
            <person name="Leder E.H."/>
        </authorList>
    </citation>
    <scope>NUCLEOTIDE SEQUENCE [LARGE SCALE GENOMIC DNA]</scope>
    <source>
        <strain evidence="6">Snail1</strain>
        <tissue evidence="6">Muscle</tissue>
    </source>
</reference>
<feature type="region of interest" description="Disordered" evidence="5">
    <location>
        <begin position="395"/>
        <end position="474"/>
    </location>
</feature>
<evidence type="ECO:0000256" key="2">
    <source>
        <dbReference type="ARBA" id="ARBA00004236"/>
    </source>
</evidence>
<evidence type="ECO:0000256" key="1">
    <source>
        <dbReference type="ARBA" id="ARBA00004184"/>
    </source>
</evidence>
<evidence type="ECO:0000256" key="4">
    <source>
        <dbReference type="ARBA" id="ARBA00023136"/>
    </source>
</evidence>
<dbReference type="GO" id="GO:0005886">
    <property type="term" value="C:plasma membrane"/>
    <property type="evidence" value="ECO:0007669"/>
    <property type="project" value="UniProtKB-SubCell"/>
</dbReference>
<gene>
    <name evidence="6" type="ORF">V1264_007332</name>
</gene>
<name>A0AAN9AUR2_9CAEN</name>
<dbReference type="Gene3D" id="1.25.10.10">
    <property type="entry name" value="Leucine-rich Repeat Variant"/>
    <property type="match status" value="1"/>
</dbReference>
<dbReference type="GO" id="GO:0009966">
    <property type="term" value="P:regulation of signal transduction"/>
    <property type="evidence" value="ECO:0007669"/>
    <property type="project" value="TreeGrafter"/>
</dbReference>
<sequence>MHTLFEEVLTKRDLSKAGMLFSLEDKEIEKDLSEVVQGIHAIADSDEYEISDNDQSVVEICITRVNTAIRETSSIEENTGALVDLLAMCQKHRLAQTSKDEDPPHAKIASDIMSCLFMYYNKSSVMQLAIPAAVKLLDCENRDLCRSVSSYLSLAAIDNADLLAEHTQLIVVSVLEGNYILGQVLPQIYQQNTEPVHQHLPQLVSVMDACEPNDRIYLLQLMGAVAKKEPKLLEEHVETMCKYLDSSNQAPTVLMIFVDLALASPACMVPHRDAITAAVKQQPVLICQAAQILGTVGTVDEEEGKKSIEYLASQLNTTDPTYQPLVLQEIRGVGQAHHHLLQGIMGEVDKQASSGSSAVRLLVQQIKEDNKKYQGEKEVRSVSSQTEGTVTIITVGNPPNATHPSGTISVKHTLLPPSGGDSQQSLGKASSGSTVRLASERAGSPTSTLVSENTSYSGGAFPMGQNSGEPGRDGVQQFCEKHLTKIKGFINKLNASIPLPIKCSVVNGKHKRYVRLYFVCGRQSGQCLYSNQHFIVNTRLPKLWIHLMFLSVQANASAALSQRDTDVSCLKACWDALKGERNSSFLTVVTSSFPTQKDQLALLHELHEERYFDVFEFNAVSTHWACFMCNHPEKVSSLMQNGLPEIEVSSGCTTQQNS</sequence>
<evidence type="ECO:0000256" key="5">
    <source>
        <dbReference type="SAM" id="MobiDB-lite"/>
    </source>
</evidence>
<proteinExistence type="predicted"/>
<evidence type="ECO:0000313" key="6">
    <source>
        <dbReference type="EMBL" id="KAK7093613.1"/>
    </source>
</evidence>
<dbReference type="GO" id="GO:0012505">
    <property type="term" value="C:endomembrane system"/>
    <property type="evidence" value="ECO:0007669"/>
    <property type="project" value="UniProtKB-SubCell"/>
</dbReference>
<dbReference type="InterPro" id="IPR039888">
    <property type="entry name" value="Melted-like"/>
</dbReference>
<dbReference type="EMBL" id="JBAMIC010000019">
    <property type="protein sequence ID" value="KAK7093613.1"/>
    <property type="molecule type" value="Genomic_DNA"/>
</dbReference>